<keyword evidence="1" id="KW-0472">Membrane</keyword>
<dbReference type="InterPro" id="IPR001135">
    <property type="entry name" value="NADH_Q_OxRdtase_suD"/>
</dbReference>
<dbReference type="Gene3D" id="1.10.645.10">
    <property type="entry name" value="Cytochrome-c3 Hydrogenase, chain B"/>
    <property type="match status" value="1"/>
</dbReference>
<evidence type="ECO:0000259" key="2">
    <source>
        <dbReference type="Pfam" id="PF00346"/>
    </source>
</evidence>
<reference evidence="3 4" key="1">
    <citation type="journal article" date="2019" name="Nat. Microbiol.">
        <title>Mediterranean grassland soil C-N compound turnover is dependent on rainfall and depth, and is mediated by genomically divergent microorganisms.</title>
        <authorList>
            <person name="Diamond S."/>
            <person name="Andeer P.F."/>
            <person name="Li Z."/>
            <person name="Crits-Christoph A."/>
            <person name="Burstein D."/>
            <person name="Anantharaman K."/>
            <person name="Lane K.R."/>
            <person name="Thomas B.C."/>
            <person name="Pan C."/>
            <person name="Northen T.R."/>
            <person name="Banfield J.F."/>
        </authorList>
    </citation>
    <scope>NUCLEOTIDE SEQUENCE [LARGE SCALE GENOMIC DNA]</scope>
    <source>
        <strain evidence="3">WS_11</strain>
    </source>
</reference>
<keyword evidence="1" id="KW-1003">Cell membrane</keyword>
<dbReference type="EC" id="7.1.1.-" evidence="1"/>
<dbReference type="EMBL" id="VBPB01000002">
    <property type="protein sequence ID" value="TMQ74323.1"/>
    <property type="molecule type" value="Genomic_DNA"/>
</dbReference>
<dbReference type="InterPro" id="IPR029014">
    <property type="entry name" value="NiFe-Hase_large"/>
</dbReference>
<dbReference type="NCBIfam" id="NF004739">
    <property type="entry name" value="PRK06075.1"/>
    <property type="match status" value="1"/>
</dbReference>
<keyword evidence="1" id="KW-0813">Transport</keyword>
<comment type="catalytic activity">
    <reaction evidence="1">
        <text>a quinone + NADH + 5 H(+)(in) = a quinol + NAD(+) + 4 H(+)(out)</text>
        <dbReference type="Rhea" id="RHEA:57888"/>
        <dbReference type="ChEBI" id="CHEBI:15378"/>
        <dbReference type="ChEBI" id="CHEBI:24646"/>
        <dbReference type="ChEBI" id="CHEBI:57540"/>
        <dbReference type="ChEBI" id="CHEBI:57945"/>
        <dbReference type="ChEBI" id="CHEBI:132124"/>
    </reaction>
</comment>
<dbReference type="GO" id="GO:0005886">
    <property type="term" value="C:plasma membrane"/>
    <property type="evidence" value="ECO:0007669"/>
    <property type="project" value="UniProtKB-SubCell"/>
</dbReference>
<keyword evidence="3" id="KW-0560">Oxidoreductase</keyword>
<comment type="caution">
    <text evidence="3">The sequence shown here is derived from an EMBL/GenBank/DDBJ whole genome shotgun (WGS) entry which is preliminary data.</text>
</comment>
<keyword evidence="1" id="KW-1278">Translocase</keyword>
<keyword evidence="1" id="KW-0520">NAD</keyword>
<comment type="subunit">
    <text evidence="1">NDH-1 is composed of 14 different subunits. Subunits NuoB, C, D, E, F, and G constitute the peripheral sector of the complex.</text>
</comment>
<dbReference type="AlphaFoldDB" id="A0A538UEM3"/>
<organism evidence="3 4">
    <name type="scientific">Eiseniibacteriota bacterium</name>
    <dbReference type="NCBI Taxonomy" id="2212470"/>
    <lineage>
        <taxon>Bacteria</taxon>
        <taxon>Candidatus Eiseniibacteriota</taxon>
    </lineage>
</organism>
<dbReference type="NCBIfam" id="TIGR01962">
    <property type="entry name" value="NuoD"/>
    <property type="match status" value="1"/>
</dbReference>
<dbReference type="GO" id="GO:0048038">
    <property type="term" value="F:quinone binding"/>
    <property type="evidence" value="ECO:0007669"/>
    <property type="project" value="UniProtKB-KW"/>
</dbReference>
<sequence length="393" mass="44054">MRTETMTLNMGPQHPSTHGVLRVVLELDGETVVKAKPIIGYLHTGMEKQAEYKTYTQSIPQTDRMDYLAPMSNNLALCLAAEKLLGIAAPARAQAIRVLLTELTRISAHCVWLGTHALDIGAMTVFFYCFREREKVLSIYEHVCGARMTASYFRVGGLSADIPAGFLDRCQTFVDEMPAHADEYERLLSKNPIWLARTRGVAPLSAADAVALGATGPILRGSGVRWDLRKNEPYCDYDQYDFEVPTGEHGDAYDRYRVRVQEIRQATRIADQAIQKLRAMGERGDYRLRDFKYVVPPKEEVKTSMEALIHHFKIVAHGFFPPVGEAYQAIEAPKGELGFYFVSDGTPRPWRMKVRSPSFVNLQTLPTMIQGRLVADVITAIGSLDIVLGEIDR</sequence>
<proteinExistence type="inferred from homology"/>
<accession>A0A538UEM3</accession>
<dbReference type="GO" id="GO:0051287">
    <property type="term" value="F:NAD binding"/>
    <property type="evidence" value="ECO:0007669"/>
    <property type="project" value="InterPro"/>
</dbReference>
<evidence type="ECO:0000256" key="1">
    <source>
        <dbReference type="HAMAP-Rule" id="MF_01358"/>
    </source>
</evidence>
<dbReference type="Proteomes" id="UP000319771">
    <property type="component" value="Unassembled WGS sequence"/>
</dbReference>
<feature type="domain" description="NADH-quinone oxidoreductase subunit D" evidence="2">
    <location>
        <begin position="119"/>
        <end position="393"/>
    </location>
</feature>
<protein>
    <recommendedName>
        <fullName evidence="1">NADH-quinone oxidoreductase subunit D</fullName>
        <ecNumber evidence="1">7.1.1.-</ecNumber>
    </recommendedName>
    <alternativeName>
        <fullName evidence="1">NADH dehydrogenase I subunit D</fullName>
    </alternativeName>
    <alternativeName>
        <fullName evidence="1">NDH-1 subunit D</fullName>
    </alternativeName>
</protein>
<keyword evidence="1" id="KW-0830">Ubiquinone</keyword>
<comment type="subcellular location">
    <subcellularLocation>
        <location evidence="1">Cell membrane</location>
        <topology evidence="1">Peripheral membrane protein</topology>
        <orientation evidence="1">Cytoplasmic side</orientation>
    </subcellularLocation>
</comment>
<dbReference type="SUPFAM" id="SSF56762">
    <property type="entry name" value="HydB/Nqo4-like"/>
    <property type="match status" value="1"/>
</dbReference>
<dbReference type="PANTHER" id="PTHR11993">
    <property type="entry name" value="NADH-UBIQUINONE OXIDOREDUCTASE 49 KDA SUBUNIT"/>
    <property type="match status" value="1"/>
</dbReference>
<comment type="function">
    <text evidence="1">NDH-1 shuttles electrons from NADH, via FMN and iron-sulfur (Fe-S) centers, to quinones in the respiratory chain. The immediate electron acceptor for the enzyme in this species is believed to be ubiquinone. Couples the redox reaction to proton translocation (for every two electrons transferred, four hydrogen ions are translocated across the cytoplasmic membrane), and thus conserves the redox energy in a proton gradient.</text>
</comment>
<dbReference type="Pfam" id="PF00346">
    <property type="entry name" value="Complex1_49kDa"/>
    <property type="match status" value="1"/>
</dbReference>
<comment type="similarity">
    <text evidence="1">Belongs to the complex I 49 kDa subunit family.</text>
</comment>
<dbReference type="InterPro" id="IPR022885">
    <property type="entry name" value="NDH1_su_D/H"/>
</dbReference>
<keyword evidence="1" id="KW-0874">Quinone</keyword>
<dbReference type="HAMAP" id="MF_01358">
    <property type="entry name" value="NDH1_NuoD"/>
    <property type="match status" value="1"/>
</dbReference>
<evidence type="ECO:0000313" key="4">
    <source>
        <dbReference type="Proteomes" id="UP000319771"/>
    </source>
</evidence>
<dbReference type="PANTHER" id="PTHR11993:SF10">
    <property type="entry name" value="NADH DEHYDROGENASE [UBIQUINONE] IRON-SULFUR PROTEIN 2, MITOCHONDRIAL"/>
    <property type="match status" value="1"/>
</dbReference>
<evidence type="ECO:0000313" key="3">
    <source>
        <dbReference type="EMBL" id="TMQ74323.1"/>
    </source>
</evidence>
<gene>
    <name evidence="1 3" type="primary">nuoD</name>
    <name evidence="3" type="ORF">E6K81_00195</name>
</gene>
<dbReference type="GO" id="GO:0050136">
    <property type="term" value="F:NADH dehydrogenase (quinone) (non-electrogenic) activity"/>
    <property type="evidence" value="ECO:0007669"/>
    <property type="project" value="UniProtKB-UniRule"/>
</dbReference>
<name>A0A538UEM3_UNCEI</name>